<dbReference type="PANTHER" id="PTHR13593">
    <property type="match status" value="1"/>
</dbReference>
<dbReference type="EMBL" id="UYYG01001207">
    <property type="protein sequence ID" value="VDN60242.1"/>
    <property type="molecule type" value="Genomic_DNA"/>
</dbReference>
<feature type="domain" description="Phosphatidylinositol-specific phospholipase C X" evidence="1">
    <location>
        <begin position="63"/>
        <end position="181"/>
    </location>
</feature>
<dbReference type="GO" id="GO:0008081">
    <property type="term" value="F:phosphoric diester hydrolase activity"/>
    <property type="evidence" value="ECO:0007669"/>
    <property type="project" value="InterPro"/>
</dbReference>
<dbReference type="Proteomes" id="UP000038040">
    <property type="component" value="Unplaced"/>
</dbReference>
<protein>
    <submittedName>
        <fullName evidence="5">PLCXc domain-containing protein</fullName>
    </submittedName>
</protein>
<gene>
    <name evidence="2" type="ORF">DME_LOCUS10215</name>
</gene>
<dbReference type="Pfam" id="PF00388">
    <property type="entry name" value="PI-PLC-X"/>
    <property type="match status" value="1"/>
</dbReference>
<evidence type="ECO:0000313" key="2">
    <source>
        <dbReference type="EMBL" id="VDN60242.1"/>
    </source>
</evidence>
<evidence type="ECO:0000313" key="5">
    <source>
        <dbReference type="WBParaSite" id="DME_0000786601-mRNA-1"/>
    </source>
</evidence>
<reference evidence="2 4" key="2">
    <citation type="submission" date="2018-11" db="EMBL/GenBank/DDBJ databases">
        <authorList>
            <consortium name="Pathogen Informatics"/>
        </authorList>
    </citation>
    <scope>NUCLEOTIDE SEQUENCE [LARGE SCALE GENOMIC DNA]</scope>
</reference>
<dbReference type="Proteomes" id="UP000274756">
    <property type="component" value="Unassembled WGS sequence"/>
</dbReference>
<dbReference type="STRING" id="318479.A0A0N4UJM2"/>
<evidence type="ECO:0000259" key="1">
    <source>
        <dbReference type="Pfam" id="PF00388"/>
    </source>
</evidence>
<proteinExistence type="predicted"/>
<dbReference type="InterPro" id="IPR042158">
    <property type="entry name" value="PLCXD1/2/3"/>
</dbReference>
<dbReference type="InterPro" id="IPR000909">
    <property type="entry name" value="PLipase_C_PInositol-sp_X_dom"/>
</dbReference>
<dbReference type="SUPFAM" id="SSF51695">
    <property type="entry name" value="PLC-like phosphodiesterases"/>
    <property type="match status" value="1"/>
</dbReference>
<dbReference type="CDD" id="cd08616">
    <property type="entry name" value="PI-PLCXD1c"/>
    <property type="match status" value="1"/>
</dbReference>
<sequence length="317" mass="36642">MAHWMAELPLAAREKPLITLAIPGSHHSASCYLKEENEITADQPWCVRVLNSNEIIRKAVYNWSKDQKLTITEQLETGVRYLDLNIAYFRDSITIIHGLTCCEARDLFKEILDFINIHPKEVLIIDINRFYDFNEEHHEKLFNLLDTMFGDKLIHQPSTVRSILSCSLNKIWNGNGRVIVFYQKPVPSSSVNEINGHAGPSEVLKLPNHVWSRQFIKNPWPRTEDARKMVEEVSEIIREREIENGFLACQAIVTLTVNSVIRQPTGTFEARYARHATHALVQWLRENGYHHRSNINIIVADFVDEDDFCKVVIDLNN</sequence>
<reference evidence="5" key="1">
    <citation type="submission" date="2017-02" db="UniProtKB">
        <authorList>
            <consortium name="WormBaseParasite"/>
        </authorList>
    </citation>
    <scope>IDENTIFICATION</scope>
</reference>
<organism evidence="3 5">
    <name type="scientific">Dracunculus medinensis</name>
    <name type="common">Guinea worm</name>
    <dbReference type="NCBI Taxonomy" id="318479"/>
    <lineage>
        <taxon>Eukaryota</taxon>
        <taxon>Metazoa</taxon>
        <taxon>Ecdysozoa</taxon>
        <taxon>Nematoda</taxon>
        <taxon>Chromadorea</taxon>
        <taxon>Rhabditida</taxon>
        <taxon>Spirurina</taxon>
        <taxon>Dracunculoidea</taxon>
        <taxon>Dracunculidae</taxon>
        <taxon>Dracunculus</taxon>
    </lineage>
</organism>
<dbReference type="InterPro" id="IPR051057">
    <property type="entry name" value="PI-PLC_domain"/>
</dbReference>
<dbReference type="WBParaSite" id="DME_0000786601-mRNA-1">
    <property type="protein sequence ID" value="DME_0000786601-mRNA-1"/>
    <property type="gene ID" value="DME_0000786601"/>
</dbReference>
<accession>A0A0N4UJM2</accession>
<dbReference type="PANTHER" id="PTHR13593:SF113">
    <property type="entry name" value="SI:DKEY-266F7.9"/>
    <property type="match status" value="1"/>
</dbReference>
<dbReference type="InterPro" id="IPR017946">
    <property type="entry name" value="PLC-like_Pdiesterase_TIM-brl"/>
</dbReference>
<evidence type="ECO:0000313" key="3">
    <source>
        <dbReference type="Proteomes" id="UP000038040"/>
    </source>
</evidence>
<evidence type="ECO:0000313" key="4">
    <source>
        <dbReference type="Proteomes" id="UP000274756"/>
    </source>
</evidence>
<dbReference type="AlphaFoldDB" id="A0A0N4UJM2"/>
<dbReference type="GO" id="GO:0006629">
    <property type="term" value="P:lipid metabolic process"/>
    <property type="evidence" value="ECO:0007669"/>
    <property type="project" value="InterPro"/>
</dbReference>
<dbReference type="PROSITE" id="PS50007">
    <property type="entry name" value="PIPLC_X_DOMAIN"/>
    <property type="match status" value="1"/>
</dbReference>
<keyword evidence="4" id="KW-1185">Reference proteome</keyword>
<dbReference type="OrthoDB" id="1046782at2759"/>
<dbReference type="Gene3D" id="3.20.20.190">
    <property type="entry name" value="Phosphatidylinositol (PI) phosphodiesterase"/>
    <property type="match status" value="1"/>
</dbReference>
<name>A0A0N4UJM2_DRAME</name>